<protein>
    <recommendedName>
        <fullName evidence="3">Prokaryotic ubiquitin-like protein Pup</fullName>
    </recommendedName>
    <alternativeName>
        <fullName evidence="4">Bacterial ubiquitin-like modifier</fullName>
    </alternativeName>
</protein>
<dbReference type="InterPro" id="IPR008515">
    <property type="entry name" value="Ubiquitin-like_Pup"/>
</dbReference>
<sequence>MAQERINQQSESPAEQSNETADTPQINTQGQDAGVDSILDEIDGLLESNASEFVSGYVQKGGQ</sequence>
<dbReference type="RefSeq" id="WP_035755288.1">
    <property type="nucleotide sequence ID" value="NZ_JRNH01000011.1"/>
</dbReference>
<evidence type="ECO:0000256" key="4">
    <source>
        <dbReference type="ARBA" id="ARBA00032321"/>
    </source>
</evidence>
<dbReference type="AlphaFoldDB" id="A0A095YFJ4"/>
<dbReference type="GO" id="GO:0070628">
    <property type="term" value="F:proteasome binding"/>
    <property type="evidence" value="ECO:0007669"/>
    <property type="project" value="InterPro"/>
</dbReference>
<evidence type="ECO:0000313" key="7">
    <source>
        <dbReference type="Proteomes" id="UP000053528"/>
    </source>
</evidence>
<evidence type="ECO:0000256" key="2">
    <source>
        <dbReference type="ARBA" id="ARBA00010616"/>
    </source>
</evidence>
<comment type="similarity">
    <text evidence="2">Belongs to the prokaryotic ubiquitin-like protein family.</text>
</comment>
<evidence type="ECO:0000256" key="5">
    <source>
        <dbReference type="SAM" id="MobiDB-lite"/>
    </source>
</evidence>
<proteinExistence type="inferred from homology"/>
<organism evidence="6 7">
    <name type="scientific">Pseudoglutamicibacter albus DNF00011</name>
    <dbReference type="NCBI Taxonomy" id="1401063"/>
    <lineage>
        <taxon>Bacteria</taxon>
        <taxon>Bacillati</taxon>
        <taxon>Actinomycetota</taxon>
        <taxon>Actinomycetes</taxon>
        <taxon>Micrococcales</taxon>
        <taxon>Micrococcaceae</taxon>
        <taxon>Pseudoglutamicibacter</taxon>
    </lineage>
</organism>
<dbReference type="GO" id="GO:0031386">
    <property type="term" value="F:protein tag activity"/>
    <property type="evidence" value="ECO:0007669"/>
    <property type="project" value="InterPro"/>
</dbReference>
<dbReference type="NCBIfam" id="TIGR03687">
    <property type="entry name" value="pupylate_cterm"/>
    <property type="match status" value="1"/>
</dbReference>
<dbReference type="EMBL" id="JRNH01000011">
    <property type="protein sequence ID" value="KGF20876.1"/>
    <property type="molecule type" value="Genomic_DNA"/>
</dbReference>
<evidence type="ECO:0000313" key="6">
    <source>
        <dbReference type="EMBL" id="KGF20876.1"/>
    </source>
</evidence>
<dbReference type="GO" id="GO:0019941">
    <property type="term" value="P:modification-dependent protein catabolic process"/>
    <property type="evidence" value="ECO:0007669"/>
    <property type="project" value="InterPro"/>
</dbReference>
<comment type="caution">
    <text evidence="6">The sequence shown here is derived from an EMBL/GenBank/DDBJ whole genome shotgun (WGS) entry which is preliminary data.</text>
</comment>
<dbReference type="GO" id="GO:0010498">
    <property type="term" value="P:proteasomal protein catabolic process"/>
    <property type="evidence" value="ECO:0007669"/>
    <property type="project" value="InterPro"/>
</dbReference>
<dbReference type="GO" id="GO:0070490">
    <property type="term" value="P:protein pupylation"/>
    <property type="evidence" value="ECO:0007669"/>
    <property type="project" value="InterPro"/>
</dbReference>
<name>A0A095YFJ4_9MICC</name>
<dbReference type="Pfam" id="PF05639">
    <property type="entry name" value="Pup"/>
    <property type="match status" value="1"/>
</dbReference>
<evidence type="ECO:0000256" key="3">
    <source>
        <dbReference type="ARBA" id="ARBA00016748"/>
    </source>
</evidence>
<evidence type="ECO:0000256" key="1">
    <source>
        <dbReference type="ARBA" id="ARBA00004707"/>
    </source>
</evidence>
<dbReference type="Proteomes" id="UP000053528">
    <property type="component" value="Unassembled WGS sequence"/>
</dbReference>
<gene>
    <name evidence="6" type="ORF">HMPREF2128_04040</name>
</gene>
<accession>A0A095YFJ4</accession>
<dbReference type="UniPathway" id="UPA00997"/>
<feature type="region of interest" description="Disordered" evidence="5">
    <location>
        <begin position="1"/>
        <end position="36"/>
    </location>
</feature>
<comment type="pathway">
    <text evidence="1">Protein degradation; proteasomal Pup-dependent pathway.</text>
</comment>
<feature type="compositionally biased region" description="Polar residues" evidence="5">
    <location>
        <begin position="1"/>
        <end position="31"/>
    </location>
</feature>
<reference evidence="6 7" key="1">
    <citation type="submission" date="2014-07" db="EMBL/GenBank/DDBJ databases">
        <authorList>
            <person name="McCorrison J."/>
            <person name="Sanka R."/>
            <person name="Torralba M."/>
            <person name="Gillis M."/>
            <person name="Haft D.H."/>
            <person name="Methe B."/>
            <person name="Sutton G."/>
            <person name="Nelson K.E."/>
        </authorList>
    </citation>
    <scope>NUCLEOTIDE SEQUENCE [LARGE SCALE GENOMIC DNA]</scope>
    <source>
        <strain evidence="6 7">DNF00011</strain>
    </source>
</reference>